<feature type="region of interest" description="Disordered" evidence="1">
    <location>
        <begin position="301"/>
        <end position="356"/>
    </location>
</feature>
<keyword evidence="2" id="KW-0732">Signal</keyword>
<feature type="non-terminal residue" evidence="3">
    <location>
        <position position="356"/>
    </location>
</feature>
<evidence type="ECO:0000313" key="3">
    <source>
        <dbReference type="EMBL" id="ORC80901.1"/>
    </source>
</evidence>
<sequence>MRRMLCLLVLMLYCAYGCVSADQPSTEIKAAGHGIGRVHGVHPSSGPVTGVPPVGAAGAIPGVPGAIPAVRHSTAAPGVKVPGSLPPGTGAPPGVSAVNQGYKPGKPGGESPENNHQHHPGVGVHEKANVTLANLLGISLVPGPSVPTTKNVGVSGFKNEETPDSSKPLSVCPATSNKSGVVIGGVPGANKVPCVPGVPGVPGTVGANSVTLGKDNGISVPKEKALDPTVHNVTHSNGAPLQSDHNAVPKEGDLQDHVDIKPAFTLPAPVAPNGTQAAAANRSEYTGVPEAVLHVGNGSSSAARARFSRPVTHAPDADSQSNTDSSDTSSTQSEANGHQAESSASSSPNEVSGAPA</sequence>
<evidence type="ECO:0008006" key="5">
    <source>
        <dbReference type="Google" id="ProtNLM"/>
    </source>
</evidence>
<evidence type="ECO:0000313" key="4">
    <source>
        <dbReference type="Proteomes" id="UP000192257"/>
    </source>
</evidence>
<proteinExistence type="predicted"/>
<dbReference type="EMBL" id="NBCO01000139">
    <property type="protein sequence ID" value="ORC80901.1"/>
    <property type="molecule type" value="Genomic_DNA"/>
</dbReference>
<dbReference type="Proteomes" id="UP000192257">
    <property type="component" value="Unassembled WGS sequence"/>
</dbReference>
<protein>
    <recommendedName>
        <fullName evidence="5">Mucin-associated surface protein (MASP)</fullName>
    </recommendedName>
</protein>
<evidence type="ECO:0000256" key="1">
    <source>
        <dbReference type="SAM" id="MobiDB-lite"/>
    </source>
</evidence>
<accession>A0A1X0NE40</accession>
<feature type="signal peptide" evidence="2">
    <location>
        <begin position="1"/>
        <end position="21"/>
    </location>
</feature>
<dbReference type="AlphaFoldDB" id="A0A1X0NE40"/>
<evidence type="ECO:0000256" key="2">
    <source>
        <dbReference type="SAM" id="SignalP"/>
    </source>
</evidence>
<dbReference type="RefSeq" id="XP_028876824.1">
    <property type="nucleotide sequence ID" value="XM_029031885.1"/>
</dbReference>
<dbReference type="VEuPathDB" id="TriTrypDB:TM35_001391030"/>
<feature type="region of interest" description="Disordered" evidence="1">
    <location>
        <begin position="80"/>
        <end position="120"/>
    </location>
</feature>
<feature type="chain" id="PRO_5010879893" description="Mucin-associated surface protein (MASP)" evidence="2">
    <location>
        <begin position="22"/>
        <end position="356"/>
    </location>
</feature>
<reference evidence="3 4" key="1">
    <citation type="submission" date="2017-03" db="EMBL/GenBank/DDBJ databases">
        <title>An alternative strategy for trypanosome survival in the mammalian bloodstream revealed through genome and transcriptome analysis of the ubiquitous bovine parasite Trypanosoma (Megatrypanum) theileri.</title>
        <authorList>
            <person name="Kelly S."/>
            <person name="Ivens A."/>
            <person name="Mott A."/>
            <person name="O'Neill E."/>
            <person name="Emms D."/>
            <person name="Macleod O."/>
            <person name="Voorheis P."/>
            <person name="Matthews J."/>
            <person name="Matthews K."/>
            <person name="Carrington M."/>
        </authorList>
    </citation>
    <scope>NUCLEOTIDE SEQUENCE [LARGE SCALE GENOMIC DNA]</scope>
    <source>
        <strain evidence="3">Edinburgh</strain>
    </source>
</reference>
<comment type="caution">
    <text evidence="3">The sequence shown here is derived from an EMBL/GenBank/DDBJ whole genome shotgun (WGS) entry which is preliminary data.</text>
</comment>
<name>A0A1X0NE40_9TRYP</name>
<organism evidence="3 4">
    <name type="scientific">Trypanosoma theileri</name>
    <dbReference type="NCBI Taxonomy" id="67003"/>
    <lineage>
        <taxon>Eukaryota</taxon>
        <taxon>Discoba</taxon>
        <taxon>Euglenozoa</taxon>
        <taxon>Kinetoplastea</taxon>
        <taxon>Metakinetoplastina</taxon>
        <taxon>Trypanosomatida</taxon>
        <taxon>Trypanosomatidae</taxon>
        <taxon>Trypanosoma</taxon>
    </lineage>
</organism>
<gene>
    <name evidence="3" type="ORF">TM35_001391030</name>
</gene>
<dbReference type="GeneID" id="39991665"/>
<feature type="compositionally biased region" description="Low complexity" evidence="1">
    <location>
        <begin position="318"/>
        <end position="333"/>
    </location>
</feature>
<keyword evidence="4" id="KW-1185">Reference proteome</keyword>